<keyword evidence="5 10" id="KW-0769">Symport</keyword>
<keyword evidence="3 10" id="KW-0813">Transport</keyword>
<comment type="caution">
    <text evidence="12">The sequence shown here is derived from an EMBL/GenBank/DDBJ whole genome shotgun (WGS) entry which is preliminary data.</text>
</comment>
<evidence type="ECO:0000256" key="8">
    <source>
        <dbReference type="PIRSR" id="PIRSR600175-1"/>
    </source>
</evidence>
<feature type="binding site" evidence="8">
    <location>
        <position position="36"/>
    </location>
    <ligand>
        <name>Na(+)</name>
        <dbReference type="ChEBI" id="CHEBI:29101"/>
        <label>1</label>
    </ligand>
</feature>
<dbReference type="PANTHER" id="PTHR11616:SF241">
    <property type="entry name" value="SODIUM- AND CHLORIDE-DEPENDENT GLYCINE TRANSPORTER 2"/>
    <property type="match status" value="1"/>
</dbReference>
<comment type="subcellular location">
    <subcellularLocation>
        <location evidence="1">Membrane</location>
        <topology evidence="1">Multi-pass membrane protein</topology>
    </subcellularLocation>
</comment>
<evidence type="ECO:0000256" key="3">
    <source>
        <dbReference type="ARBA" id="ARBA00022448"/>
    </source>
</evidence>
<reference evidence="12 13" key="1">
    <citation type="submission" date="2018-04" db="EMBL/GenBank/DDBJ databases">
        <authorList>
            <person name="Zhang X."/>
            <person name="Yuan J."/>
            <person name="Li F."/>
            <person name="Xiang J."/>
        </authorList>
    </citation>
    <scope>NUCLEOTIDE SEQUENCE [LARGE SCALE GENOMIC DNA]</scope>
    <source>
        <tissue evidence="12">Muscle</tissue>
    </source>
</reference>
<evidence type="ECO:0000256" key="4">
    <source>
        <dbReference type="ARBA" id="ARBA00022692"/>
    </source>
</evidence>
<keyword evidence="9" id="KW-1015">Disulfide bond</keyword>
<evidence type="ECO:0000313" key="13">
    <source>
        <dbReference type="Proteomes" id="UP000283509"/>
    </source>
</evidence>
<evidence type="ECO:0000313" key="12">
    <source>
        <dbReference type="EMBL" id="ROT61126.1"/>
    </source>
</evidence>
<dbReference type="PROSITE" id="PS00754">
    <property type="entry name" value="NA_NEUROTRAN_SYMP_2"/>
    <property type="match status" value="1"/>
</dbReference>
<feature type="transmembrane region" description="Helical" evidence="11">
    <location>
        <begin position="85"/>
        <end position="108"/>
    </location>
</feature>
<gene>
    <name evidence="12" type="ORF">C7M84_021133</name>
</gene>
<organism evidence="12 13">
    <name type="scientific">Penaeus vannamei</name>
    <name type="common">Whiteleg shrimp</name>
    <name type="synonym">Litopenaeus vannamei</name>
    <dbReference type="NCBI Taxonomy" id="6689"/>
    <lineage>
        <taxon>Eukaryota</taxon>
        <taxon>Metazoa</taxon>
        <taxon>Ecdysozoa</taxon>
        <taxon>Arthropoda</taxon>
        <taxon>Crustacea</taxon>
        <taxon>Multicrustacea</taxon>
        <taxon>Malacostraca</taxon>
        <taxon>Eumalacostraca</taxon>
        <taxon>Eucarida</taxon>
        <taxon>Decapoda</taxon>
        <taxon>Dendrobranchiata</taxon>
        <taxon>Penaeoidea</taxon>
        <taxon>Penaeidae</taxon>
        <taxon>Penaeus</taxon>
    </lineage>
</organism>
<feature type="binding site" evidence="8">
    <location>
        <position position="33"/>
    </location>
    <ligand>
        <name>Na(+)</name>
        <dbReference type="ChEBI" id="CHEBI:29101"/>
        <label>1</label>
    </ligand>
</feature>
<dbReference type="STRING" id="6689.A0A423SAC4"/>
<keyword evidence="6 11" id="KW-1133">Transmembrane helix</keyword>
<evidence type="ECO:0000256" key="6">
    <source>
        <dbReference type="ARBA" id="ARBA00022989"/>
    </source>
</evidence>
<feature type="binding site" evidence="8">
    <location>
        <position position="40"/>
    </location>
    <ligand>
        <name>Na(+)</name>
        <dbReference type="ChEBI" id="CHEBI:29101"/>
        <label>1</label>
    </ligand>
</feature>
<dbReference type="PANTHER" id="PTHR11616">
    <property type="entry name" value="SODIUM/CHLORIDE DEPENDENT TRANSPORTER"/>
    <property type="match status" value="1"/>
</dbReference>
<dbReference type="PRINTS" id="PR00176">
    <property type="entry name" value="NANEUSMPORT"/>
</dbReference>
<dbReference type="Proteomes" id="UP000283509">
    <property type="component" value="Unassembled WGS sequence"/>
</dbReference>
<dbReference type="GO" id="GO:0005283">
    <property type="term" value="F:amino acid:sodium symporter activity"/>
    <property type="evidence" value="ECO:0007669"/>
    <property type="project" value="TreeGrafter"/>
</dbReference>
<evidence type="ECO:0000256" key="5">
    <source>
        <dbReference type="ARBA" id="ARBA00022847"/>
    </source>
</evidence>
<dbReference type="SUPFAM" id="SSF161070">
    <property type="entry name" value="SNF-like"/>
    <property type="match status" value="1"/>
</dbReference>
<evidence type="ECO:0000256" key="2">
    <source>
        <dbReference type="ARBA" id="ARBA00006459"/>
    </source>
</evidence>
<protein>
    <recommendedName>
        <fullName evidence="10">Transporter</fullName>
    </recommendedName>
</protein>
<name>A0A423SAC4_PENVA</name>
<sequence length="151" mass="16503">MASPADSLSDAEAAGKERGKWSHKCDYLLTMTGYAVGLSNVWRFPYLCYIHGGGAFLVPYLLMLVLVGFPLFFLETSVGLGMTSVAVNMVTLTYYTVLVSFPVLFLAYSFTWDLPWDSCENSWNSANCTIGRPSEGADMGGGVSSAEEFFQ</sequence>
<keyword evidence="4 10" id="KW-0812">Transmembrane</keyword>
<comment type="similarity">
    <text evidence="2 10">Belongs to the sodium:neurotransmitter symporter (SNF) (TC 2.A.22) family.</text>
</comment>
<evidence type="ECO:0000256" key="7">
    <source>
        <dbReference type="ARBA" id="ARBA00023136"/>
    </source>
</evidence>
<evidence type="ECO:0000256" key="9">
    <source>
        <dbReference type="PIRSR" id="PIRSR600175-2"/>
    </source>
</evidence>
<dbReference type="PROSITE" id="PS00610">
    <property type="entry name" value="NA_NEUROTRAN_SYMP_1"/>
    <property type="match status" value="1"/>
</dbReference>
<reference evidence="12 13" key="2">
    <citation type="submission" date="2019-01" db="EMBL/GenBank/DDBJ databases">
        <title>The decoding of complex shrimp genome reveals the adaptation for benthos swimmer, frequently molting mechanism and breeding impact on genome.</title>
        <authorList>
            <person name="Sun Y."/>
            <person name="Gao Y."/>
            <person name="Yu Y."/>
        </authorList>
    </citation>
    <scope>NUCLEOTIDE SEQUENCE [LARGE SCALE GENOMIC DNA]</scope>
    <source>
        <tissue evidence="12">Muscle</tissue>
    </source>
</reference>
<dbReference type="OrthoDB" id="6581954at2759"/>
<proteinExistence type="inferred from homology"/>
<dbReference type="InterPro" id="IPR037272">
    <property type="entry name" value="SNS_sf"/>
</dbReference>
<evidence type="ECO:0000256" key="10">
    <source>
        <dbReference type="RuleBase" id="RU003732"/>
    </source>
</evidence>
<evidence type="ECO:0000256" key="1">
    <source>
        <dbReference type="ARBA" id="ARBA00004141"/>
    </source>
</evidence>
<accession>A0A423SAC4</accession>
<dbReference type="PROSITE" id="PS50267">
    <property type="entry name" value="NA_NEUROTRAN_SYMP_3"/>
    <property type="match status" value="1"/>
</dbReference>
<keyword evidence="8" id="KW-0479">Metal-binding</keyword>
<feature type="disulfide bond" evidence="9">
    <location>
        <begin position="119"/>
        <end position="128"/>
    </location>
</feature>
<dbReference type="AlphaFoldDB" id="A0A423SAC4"/>
<dbReference type="InterPro" id="IPR000175">
    <property type="entry name" value="Na/ntran_symport"/>
</dbReference>
<dbReference type="Pfam" id="PF00209">
    <property type="entry name" value="SNF"/>
    <property type="match status" value="1"/>
</dbReference>
<keyword evidence="13" id="KW-1185">Reference proteome</keyword>
<keyword evidence="8" id="KW-0915">Sodium</keyword>
<dbReference type="EMBL" id="QCYY01004339">
    <property type="protein sequence ID" value="ROT61126.1"/>
    <property type="molecule type" value="Genomic_DNA"/>
</dbReference>
<dbReference type="GO" id="GO:0005886">
    <property type="term" value="C:plasma membrane"/>
    <property type="evidence" value="ECO:0007669"/>
    <property type="project" value="TreeGrafter"/>
</dbReference>
<feature type="transmembrane region" description="Helical" evidence="11">
    <location>
        <begin position="49"/>
        <end position="73"/>
    </location>
</feature>
<keyword evidence="7 11" id="KW-0472">Membrane</keyword>
<dbReference type="GO" id="GO:0046872">
    <property type="term" value="F:metal ion binding"/>
    <property type="evidence" value="ECO:0007669"/>
    <property type="project" value="UniProtKB-KW"/>
</dbReference>
<dbReference type="GO" id="GO:0089718">
    <property type="term" value="P:amino acid import across plasma membrane"/>
    <property type="evidence" value="ECO:0007669"/>
    <property type="project" value="TreeGrafter"/>
</dbReference>
<feature type="binding site" evidence="8">
    <location>
        <position position="35"/>
    </location>
    <ligand>
        <name>Na(+)</name>
        <dbReference type="ChEBI" id="CHEBI:29101"/>
        <label>1</label>
    </ligand>
</feature>
<evidence type="ECO:0000256" key="11">
    <source>
        <dbReference type="SAM" id="Phobius"/>
    </source>
</evidence>